<evidence type="ECO:0000313" key="2">
    <source>
        <dbReference type="EMBL" id="ABV32738.1"/>
    </source>
</evidence>
<feature type="transmembrane region" description="Helical" evidence="1">
    <location>
        <begin position="21"/>
        <end position="44"/>
    </location>
</feature>
<reference evidence="2 3" key="1">
    <citation type="submission" date="2007-08" db="EMBL/GenBank/DDBJ databases">
        <title>Complete sequence of Thermotoga lettingae TMO.</title>
        <authorList>
            <consortium name="US DOE Joint Genome Institute"/>
            <person name="Copeland A."/>
            <person name="Lucas S."/>
            <person name="Lapidus A."/>
            <person name="Barry K."/>
            <person name="Glavina del Rio T."/>
            <person name="Dalin E."/>
            <person name="Tice H."/>
            <person name="Pitluck S."/>
            <person name="Foster B."/>
            <person name="Bruce D."/>
            <person name="Schmutz J."/>
            <person name="Larimer F."/>
            <person name="Land M."/>
            <person name="Hauser L."/>
            <person name="Kyrpides N."/>
            <person name="Mikhailova N."/>
            <person name="Nelson K."/>
            <person name="Gogarten J.P."/>
            <person name="Noll K."/>
            <person name="Richardson P."/>
        </authorList>
    </citation>
    <scope>NUCLEOTIDE SEQUENCE [LARGE SCALE GENOMIC DNA]</scope>
    <source>
        <strain evidence="3">ATCC BAA-301 / DSM 14385 / NBRC 107922 / TMO</strain>
    </source>
</reference>
<evidence type="ECO:0000313" key="3">
    <source>
        <dbReference type="Proteomes" id="UP000002016"/>
    </source>
</evidence>
<name>A8F3K4_PSELT</name>
<organism evidence="2 3">
    <name type="scientific">Pseudothermotoga lettingae (strain ATCC BAA-301 / DSM 14385 / NBRC 107922 / TMO)</name>
    <name type="common">Thermotoga lettingae</name>
    <dbReference type="NCBI Taxonomy" id="416591"/>
    <lineage>
        <taxon>Bacteria</taxon>
        <taxon>Thermotogati</taxon>
        <taxon>Thermotogota</taxon>
        <taxon>Thermotogae</taxon>
        <taxon>Thermotogales</taxon>
        <taxon>Thermotogaceae</taxon>
        <taxon>Pseudothermotoga</taxon>
    </lineage>
</organism>
<keyword evidence="1" id="KW-0812">Transmembrane</keyword>
<reference evidence="2 3" key="2">
    <citation type="journal article" date="2009" name="Proc. Natl. Acad. Sci. U.S.A.">
        <title>On the chimeric nature, thermophilic origin, and phylogenetic placement of the Thermotogales.</title>
        <authorList>
            <person name="Zhaxybayeva O."/>
            <person name="Swithers K.S."/>
            <person name="Lapierre P."/>
            <person name="Fournier G.P."/>
            <person name="Bickhart D.M."/>
            <person name="DeBoy R.T."/>
            <person name="Nelson K.E."/>
            <person name="Nesbo C.L."/>
            <person name="Doolittle W.F."/>
            <person name="Gogarten J.P."/>
            <person name="Noll K.M."/>
        </authorList>
    </citation>
    <scope>NUCLEOTIDE SEQUENCE [LARGE SCALE GENOMIC DNA]</scope>
    <source>
        <strain evidence="3">ATCC BAA-301 / DSM 14385 / NBRC 107922 / TMO</strain>
    </source>
</reference>
<sequence>MIVEKFVLPFFNRKTLPSSDFYSYSMLIFFISNILGLIASIIVVSADYLLALSANRFLGLTQGMSIFSGLSLLFVVIRWSFVIKELRRELIEKIPEYASIAIRSDETLINLGTAVTTAGLVISLFVPFGFLVTLVGLSLAYYFFFNSMKEYENDELIFFSKMPKIAEFSKTKIFNFEVDANVIIYSLITLFGYLTFHQEQYISSVESYVKSRKQLLEEVSV</sequence>
<keyword evidence="1" id="KW-0472">Membrane</keyword>
<dbReference type="EMBL" id="CP000812">
    <property type="protein sequence ID" value="ABV32738.1"/>
    <property type="molecule type" value="Genomic_DNA"/>
</dbReference>
<dbReference type="STRING" id="416591.Tlet_0168"/>
<feature type="transmembrane region" description="Helical" evidence="1">
    <location>
        <begin position="64"/>
        <end position="83"/>
    </location>
</feature>
<dbReference type="HOGENOM" id="CLU_1249753_0_0_0"/>
<feature type="transmembrane region" description="Helical" evidence="1">
    <location>
        <begin position="120"/>
        <end position="144"/>
    </location>
</feature>
<keyword evidence="1" id="KW-1133">Transmembrane helix</keyword>
<evidence type="ECO:0000256" key="1">
    <source>
        <dbReference type="SAM" id="Phobius"/>
    </source>
</evidence>
<dbReference type="KEGG" id="tle:Tlet_0168"/>
<dbReference type="AlphaFoldDB" id="A8F3K4"/>
<gene>
    <name evidence="2" type="ordered locus">Tlet_0168</name>
</gene>
<dbReference type="Proteomes" id="UP000002016">
    <property type="component" value="Chromosome"/>
</dbReference>
<protein>
    <submittedName>
        <fullName evidence="2">Uncharacterized protein</fullName>
    </submittedName>
</protein>
<proteinExistence type="predicted"/>
<accession>A8F3K4</accession>
<keyword evidence="3" id="KW-1185">Reference proteome</keyword>